<dbReference type="InterPro" id="IPR006356">
    <property type="entry name" value="HAD-SF_hydro_IIA_hyp3"/>
</dbReference>
<gene>
    <name evidence="1" type="ORF">ACFSKO_15000</name>
</gene>
<accession>A0ABW5BPV6</accession>
<dbReference type="RefSeq" id="WP_380253063.1">
    <property type="nucleotide sequence ID" value="NZ_JBHUII010000008.1"/>
</dbReference>
<sequence>MSAAIPKTIPLLSGVSEIVDNYDGFVIDLWGVMHDGLEAFPEAVIALKNLRAAGKRIVILSNAPRRAESVAARNEELGIARDLADAVLSSGEVTWRNLKERTLPFYQELGPKAYLIGPSRDLGMKEGLDFQFVEQVDEADFILLTGIWDPQDTVEQYDSVLKPALKRNLPMVCANPDLEVIRGGKRELCAGSVGHYYEDMGGKVQYHGKPYQDIYRECMQLVGIEDGSRVLAVGDSLRTDIAGANTAGIHGLFIAGGIHSEDLHGLNAPTDMIKLVGLCQRYEQYPVAAMPIFKW</sequence>
<dbReference type="SUPFAM" id="SSF56784">
    <property type="entry name" value="HAD-like"/>
    <property type="match status" value="1"/>
</dbReference>
<protein>
    <submittedName>
        <fullName evidence="1">TIGR01459 family HAD-type hydrolase</fullName>
    </submittedName>
</protein>
<dbReference type="Proteomes" id="UP001597294">
    <property type="component" value="Unassembled WGS sequence"/>
</dbReference>
<dbReference type="InterPro" id="IPR036412">
    <property type="entry name" value="HAD-like_sf"/>
</dbReference>
<dbReference type="GO" id="GO:0016787">
    <property type="term" value="F:hydrolase activity"/>
    <property type="evidence" value="ECO:0007669"/>
    <property type="project" value="UniProtKB-KW"/>
</dbReference>
<reference evidence="2" key="1">
    <citation type="journal article" date="2019" name="Int. J. Syst. Evol. Microbiol.">
        <title>The Global Catalogue of Microorganisms (GCM) 10K type strain sequencing project: providing services to taxonomists for standard genome sequencing and annotation.</title>
        <authorList>
            <consortium name="The Broad Institute Genomics Platform"/>
            <consortium name="The Broad Institute Genome Sequencing Center for Infectious Disease"/>
            <person name="Wu L."/>
            <person name="Ma J."/>
        </authorList>
    </citation>
    <scope>NUCLEOTIDE SEQUENCE [LARGE SCALE GENOMIC DNA]</scope>
    <source>
        <strain evidence="2">CGMCC 4.7192</strain>
    </source>
</reference>
<name>A0ABW5BPV6_9PROT</name>
<evidence type="ECO:0000313" key="1">
    <source>
        <dbReference type="EMBL" id="MFD2206935.1"/>
    </source>
</evidence>
<dbReference type="InterPro" id="IPR006357">
    <property type="entry name" value="HAD-SF_hydro_IIA"/>
</dbReference>
<proteinExistence type="predicted"/>
<comment type="caution">
    <text evidence="1">The sequence shown here is derived from an EMBL/GenBank/DDBJ whole genome shotgun (WGS) entry which is preliminary data.</text>
</comment>
<dbReference type="Pfam" id="PF13242">
    <property type="entry name" value="Hydrolase_like"/>
    <property type="match status" value="1"/>
</dbReference>
<dbReference type="PANTHER" id="PTHR19288:SF90">
    <property type="entry name" value="OS08G0542600 PROTEIN"/>
    <property type="match status" value="1"/>
</dbReference>
<evidence type="ECO:0000313" key="2">
    <source>
        <dbReference type="Proteomes" id="UP001597294"/>
    </source>
</evidence>
<dbReference type="PANTHER" id="PTHR19288">
    <property type="entry name" value="4-NITROPHENYLPHOSPHATASE-RELATED"/>
    <property type="match status" value="1"/>
</dbReference>
<dbReference type="NCBIfam" id="TIGR01460">
    <property type="entry name" value="HAD-SF-IIA"/>
    <property type="match status" value="1"/>
</dbReference>
<keyword evidence="1" id="KW-0378">Hydrolase</keyword>
<dbReference type="Gene3D" id="3.40.50.1000">
    <property type="entry name" value="HAD superfamily/HAD-like"/>
    <property type="match status" value="2"/>
</dbReference>
<dbReference type="EMBL" id="JBHUII010000008">
    <property type="protein sequence ID" value="MFD2206935.1"/>
    <property type="molecule type" value="Genomic_DNA"/>
</dbReference>
<dbReference type="NCBIfam" id="TIGR01459">
    <property type="entry name" value="HAD-SF-IIA-hyp4"/>
    <property type="match status" value="1"/>
</dbReference>
<dbReference type="Pfam" id="PF13344">
    <property type="entry name" value="Hydrolase_6"/>
    <property type="match status" value="1"/>
</dbReference>
<dbReference type="CDD" id="cd07525">
    <property type="entry name" value="HAD_like"/>
    <property type="match status" value="1"/>
</dbReference>
<keyword evidence="2" id="KW-1185">Reference proteome</keyword>
<dbReference type="InterPro" id="IPR023214">
    <property type="entry name" value="HAD_sf"/>
</dbReference>
<organism evidence="1 2">
    <name type="scientific">Kiloniella antarctica</name>
    <dbReference type="NCBI Taxonomy" id="1550907"/>
    <lineage>
        <taxon>Bacteria</taxon>
        <taxon>Pseudomonadati</taxon>
        <taxon>Pseudomonadota</taxon>
        <taxon>Alphaproteobacteria</taxon>
        <taxon>Rhodospirillales</taxon>
        <taxon>Kiloniellaceae</taxon>
        <taxon>Kiloniella</taxon>
    </lineage>
</organism>